<name>A0A817URK8_9BILA</name>
<dbReference type="Proteomes" id="UP000663833">
    <property type="component" value="Unassembled WGS sequence"/>
</dbReference>
<organism evidence="4 7">
    <name type="scientific">Rotaria socialis</name>
    <dbReference type="NCBI Taxonomy" id="392032"/>
    <lineage>
        <taxon>Eukaryota</taxon>
        <taxon>Metazoa</taxon>
        <taxon>Spiralia</taxon>
        <taxon>Gnathifera</taxon>
        <taxon>Rotifera</taxon>
        <taxon>Eurotatoria</taxon>
        <taxon>Bdelloidea</taxon>
        <taxon>Philodinida</taxon>
        <taxon>Philodinidae</taxon>
        <taxon>Rotaria</taxon>
    </lineage>
</organism>
<dbReference type="Proteomes" id="UP000663869">
    <property type="component" value="Unassembled WGS sequence"/>
</dbReference>
<dbReference type="Proteomes" id="UP000663825">
    <property type="component" value="Unassembled WGS sequence"/>
</dbReference>
<dbReference type="PANTHER" id="PTHR15907">
    <property type="entry name" value="DUF614 FAMILY PROTEIN-RELATED"/>
    <property type="match status" value="1"/>
</dbReference>
<proteinExistence type="inferred from homology"/>
<comment type="caution">
    <text evidence="4">The sequence shown here is derived from an EMBL/GenBank/DDBJ whole genome shotgun (WGS) entry which is preliminary data.</text>
</comment>
<dbReference type="Proteomes" id="UP000663865">
    <property type="component" value="Unassembled WGS sequence"/>
</dbReference>
<evidence type="ECO:0000313" key="7">
    <source>
        <dbReference type="Proteomes" id="UP000663865"/>
    </source>
</evidence>
<dbReference type="EMBL" id="CAJNXB010000034">
    <property type="protein sequence ID" value="CAF2995604.1"/>
    <property type="molecule type" value="Genomic_DNA"/>
</dbReference>
<dbReference type="AlphaFoldDB" id="A0A817URK8"/>
<evidence type="ECO:0000313" key="3">
    <source>
        <dbReference type="EMBL" id="CAF3327197.1"/>
    </source>
</evidence>
<evidence type="ECO:0000256" key="1">
    <source>
        <dbReference type="ARBA" id="ARBA00009024"/>
    </source>
</evidence>
<accession>A0A817URK8</accession>
<evidence type="ECO:0000313" key="5">
    <source>
        <dbReference type="EMBL" id="CAF3344458.1"/>
    </source>
</evidence>
<dbReference type="NCBIfam" id="TIGR01571">
    <property type="entry name" value="A_thal_Cys_rich"/>
    <property type="match status" value="1"/>
</dbReference>
<dbReference type="InterPro" id="IPR006461">
    <property type="entry name" value="PLAC_motif_containing"/>
</dbReference>
<reference evidence="4" key="1">
    <citation type="submission" date="2021-02" db="EMBL/GenBank/DDBJ databases">
        <authorList>
            <person name="Nowell W R."/>
        </authorList>
    </citation>
    <scope>NUCLEOTIDE SEQUENCE</scope>
</reference>
<dbReference type="EMBL" id="CAJNYD010001532">
    <property type="protein sequence ID" value="CAF3344458.1"/>
    <property type="molecule type" value="Genomic_DNA"/>
</dbReference>
<dbReference type="EMBL" id="CAJNYU010003637">
    <property type="protein sequence ID" value="CAF3689589.1"/>
    <property type="molecule type" value="Genomic_DNA"/>
</dbReference>
<evidence type="ECO:0000313" key="2">
    <source>
        <dbReference type="EMBL" id="CAF2995604.1"/>
    </source>
</evidence>
<evidence type="ECO:0000313" key="4">
    <source>
        <dbReference type="EMBL" id="CAF3331367.1"/>
    </source>
</evidence>
<dbReference type="EMBL" id="CAJNYV010000041">
    <property type="protein sequence ID" value="CAF3331367.1"/>
    <property type="molecule type" value="Genomic_DNA"/>
</dbReference>
<dbReference type="Pfam" id="PF04749">
    <property type="entry name" value="PLAC8"/>
    <property type="match status" value="1"/>
</dbReference>
<evidence type="ECO:0000313" key="6">
    <source>
        <dbReference type="EMBL" id="CAF3689589.1"/>
    </source>
</evidence>
<comment type="similarity">
    <text evidence="1">Belongs to the cornifelin family.</text>
</comment>
<dbReference type="PROSITE" id="PS51257">
    <property type="entry name" value="PROKAR_LIPOPROTEIN"/>
    <property type="match status" value="1"/>
</dbReference>
<protein>
    <submittedName>
        <fullName evidence="4">Uncharacterized protein</fullName>
    </submittedName>
</protein>
<dbReference type="OrthoDB" id="1045822at2759"/>
<sequence length="131" mass="14644">MVRSSTVYPNAGDVWGWNTGLFGCLEDKEICLMGLFCPCVLFHSNVRRTPSVITYRCPCLQYALSHILCSCASNEHFQRSNLTFAYSIPTTCNSWPVSIFCTPCALCQEARELNIREAGKAAKTPTQVQPR</sequence>
<gene>
    <name evidence="6" type="ORF">FME351_LOCUS26962</name>
    <name evidence="3" type="ORF">GRG538_LOCUS3097</name>
    <name evidence="4" type="ORF">KIK155_LOCUS1665</name>
    <name evidence="5" type="ORF">LUA448_LOCUS12465</name>
    <name evidence="2" type="ORF">TIS948_LOCUS1196</name>
</gene>
<dbReference type="EMBL" id="CAJNYT010000073">
    <property type="protein sequence ID" value="CAF3327197.1"/>
    <property type="molecule type" value="Genomic_DNA"/>
</dbReference>
<dbReference type="Proteomes" id="UP000663872">
    <property type="component" value="Unassembled WGS sequence"/>
</dbReference>